<dbReference type="Proteomes" id="UP000000851">
    <property type="component" value="Chromosome"/>
</dbReference>
<reference evidence="2 3" key="1">
    <citation type="journal article" date="2009" name="Stand. Genomic Sci.">
        <title>Complete genome sequence of Catenulispora acidiphila type strain (ID 139908).</title>
        <authorList>
            <person name="Copeland A."/>
            <person name="Lapidus A."/>
            <person name="Glavina Del Rio T."/>
            <person name="Nolan M."/>
            <person name="Lucas S."/>
            <person name="Chen F."/>
            <person name="Tice H."/>
            <person name="Cheng J.F."/>
            <person name="Bruce D."/>
            <person name="Goodwin L."/>
            <person name="Pitluck S."/>
            <person name="Mikhailova N."/>
            <person name="Pati A."/>
            <person name="Ivanova N."/>
            <person name="Mavromatis K."/>
            <person name="Chen A."/>
            <person name="Palaniappan K."/>
            <person name="Chain P."/>
            <person name="Land M."/>
            <person name="Hauser L."/>
            <person name="Chang Y.J."/>
            <person name="Jeffries C.D."/>
            <person name="Chertkov O."/>
            <person name="Brettin T."/>
            <person name="Detter J.C."/>
            <person name="Han C."/>
            <person name="Ali Z."/>
            <person name="Tindall B.J."/>
            <person name="Goker M."/>
            <person name="Bristow J."/>
            <person name="Eisen J.A."/>
            <person name="Markowitz V."/>
            <person name="Hugenholtz P."/>
            <person name="Kyrpides N.C."/>
            <person name="Klenk H.P."/>
        </authorList>
    </citation>
    <scope>NUCLEOTIDE SEQUENCE [LARGE SCALE GENOMIC DNA]</scope>
    <source>
        <strain evidence="3">DSM 44928 / JCM 14897 / NBRC 102108 / NRRL B-24433 / ID139908</strain>
    </source>
</reference>
<accession>C7QEP9</accession>
<evidence type="ECO:0000313" key="3">
    <source>
        <dbReference type="Proteomes" id="UP000000851"/>
    </source>
</evidence>
<dbReference type="HOGENOM" id="CLU_010573_2_0_11"/>
<sequence length="729" mass="76972">MSPRLYHSADAVMLRAAARVAVPLPPWPFAPDGQREVTVEQWRAWLAEVWSDTATAEAVQYASPVLAERVQAAVGGAVLSAKRARRAALSLAGYAVRASSRATPFGTFAGVTSAAFGPATSVRVGLHHRAEGRMDPIFLQAAITRLESDCVLMAEVKVCANTLCRVHDGRLIAPASGTSEFSLRLTGALELVLEAAAVPLTCAELAGKLAAQFPIATAEHTAKLLEDLLHHRVLVSELHAPATDPDPLGHLLTVLTAAGADRSASAAALLHDLEDLRQAVAGIGDALDADERSQRSRAALHAMNRAVPEAGGHPGVDLRVDVDVTLPAEVASEIETAATWLTRLAAYPAGTPAWAKYKAAFADRYGEDALVGVLDLTDPDTGLGFPVETAPATSGRDRALLALAGTAALEGTRRIKLTADLVNTLEAAAGGPANQIGPHLEMCVQVLAVSAEAINRGQFRIRVLTASRAAGAMAGRFLPLLDPGDRLRFTQLYASLPTVQEGAAAAQLSFPPARIAADLMTRTTPILPTVISVGEHRPIGGVLRPEDLAVGLRDGRLFLACRATGQPVEPLATTAVNLRMPVHTAPLARFLAEIARSGCAQVTGFDWGAALALPFTPELHAGRTTLIPARWRVEAAELPGRQASLTEWTRELHALLHRRRAPLRLTLAEADQHLQLDLETGVHAALLRQAVHRASHATLLDSPPADGNGWIGGLANALLVPMIATENRP</sequence>
<dbReference type="InterPro" id="IPR006827">
    <property type="entry name" value="Lant_deHydtase_N"/>
</dbReference>
<organism evidence="2 3">
    <name type="scientific">Catenulispora acidiphila (strain DSM 44928 / JCM 14897 / NBRC 102108 / NRRL B-24433 / ID139908)</name>
    <dbReference type="NCBI Taxonomy" id="479433"/>
    <lineage>
        <taxon>Bacteria</taxon>
        <taxon>Bacillati</taxon>
        <taxon>Actinomycetota</taxon>
        <taxon>Actinomycetes</taxon>
        <taxon>Catenulisporales</taxon>
        <taxon>Catenulisporaceae</taxon>
        <taxon>Catenulispora</taxon>
    </lineage>
</organism>
<gene>
    <name evidence="2" type="ordered locus">Caci_3936</name>
</gene>
<protein>
    <submittedName>
        <fullName evidence="2">Lantibiotic dehydratase domain protein</fullName>
    </submittedName>
</protein>
<dbReference type="eggNOG" id="ENOG502Z81U">
    <property type="taxonomic scope" value="Bacteria"/>
</dbReference>
<dbReference type="EMBL" id="CP001700">
    <property type="protein sequence ID" value="ACU72819.1"/>
    <property type="molecule type" value="Genomic_DNA"/>
</dbReference>
<dbReference type="Pfam" id="PF04738">
    <property type="entry name" value="Lant_dehydr_N"/>
    <property type="match status" value="1"/>
</dbReference>
<dbReference type="OrthoDB" id="1273722at2"/>
<keyword evidence="3" id="KW-1185">Reference proteome</keyword>
<feature type="domain" description="Lantibiotic dehydratase N-terminal" evidence="1">
    <location>
        <begin position="52"/>
        <end position="687"/>
    </location>
</feature>
<proteinExistence type="predicted"/>
<evidence type="ECO:0000259" key="1">
    <source>
        <dbReference type="Pfam" id="PF04738"/>
    </source>
</evidence>
<dbReference type="InParanoid" id="C7QEP9"/>
<dbReference type="RefSeq" id="WP_015792548.1">
    <property type="nucleotide sequence ID" value="NC_013131.1"/>
</dbReference>
<name>C7QEP9_CATAD</name>
<evidence type="ECO:0000313" key="2">
    <source>
        <dbReference type="EMBL" id="ACU72819.1"/>
    </source>
</evidence>
<dbReference type="AlphaFoldDB" id="C7QEP9"/>
<dbReference type="STRING" id="479433.Caci_3936"/>
<dbReference type="KEGG" id="cai:Caci_3936"/>